<dbReference type="CDD" id="cd03046">
    <property type="entry name" value="GST_N_GTT1_like"/>
    <property type="match status" value="1"/>
</dbReference>
<dbReference type="SFLD" id="SFLDS00019">
    <property type="entry name" value="Glutathione_Transferase_(cytos"/>
    <property type="match status" value="1"/>
</dbReference>
<reference evidence="2 3" key="1">
    <citation type="submission" date="2019-12" db="EMBL/GenBank/DDBJ databases">
        <title>Novel species isolated from a subtropical stream in China.</title>
        <authorList>
            <person name="Lu H."/>
        </authorList>
    </citation>
    <scope>NUCLEOTIDE SEQUENCE [LARGE SCALE GENOMIC DNA]</scope>
    <source>
        <strain evidence="2 3">FT107W</strain>
    </source>
</reference>
<dbReference type="CDD" id="cd03207">
    <property type="entry name" value="GST_C_8"/>
    <property type="match status" value="1"/>
</dbReference>
<name>A0A845HI74_9BURK</name>
<dbReference type="PANTHER" id="PTHR44051:SF8">
    <property type="entry name" value="GLUTATHIONE S-TRANSFERASE GSTA"/>
    <property type="match status" value="1"/>
</dbReference>
<organism evidence="2 3">
    <name type="scientific">Duganella vulcania</name>
    <dbReference type="NCBI Taxonomy" id="2692166"/>
    <lineage>
        <taxon>Bacteria</taxon>
        <taxon>Pseudomonadati</taxon>
        <taxon>Pseudomonadota</taxon>
        <taxon>Betaproteobacteria</taxon>
        <taxon>Burkholderiales</taxon>
        <taxon>Oxalobacteraceae</taxon>
        <taxon>Telluria group</taxon>
        <taxon>Duganella</taxon>
    </lineage>
</organism>
<dbReference type="EMBL" id="WWCV01000030">
    <property type="protein sequence ID" value="MYN18441.1"/>
    <property type="molecule type" value="Genomic_DNA"/>
</dbReference>
<dbReference type="Pfam" id="PF02798">
    <property type="entry name" value="GST_N"/>
    <property type="match status" value="1"/>
</dbReference>
<dbReference type="PANTHER" id="PTHR44051">
    <property type="entry name" value="GLUTATHIONE S-TRANSFERASE-RELATED"/>
    <property type="match status" value="1"/>
</dbReference>
<dbReference type="GO" id="GO:0016740">
    <property type="term" value="F:transferase activity"/>
    <property type="evidence" value="ECO:0007669"/>
    <property type="project" value="UniProtKB-KW"/>
</dbReference>
<evidence type="ECO:0000313" key="3">
    <source>
        <dbReference type="Proteomes" id="UP000484875"/>
    </source>
</evidence>
<feature type="domain" description="GST N-terminal" evidence="1">
    <location>
        <begin position="8"/>
        <end position="87"/>
    </location>
</feature>
<dbReference type="InterPro" id="IPR036249">
    <property type="entry name" value="Thioredoxin-like_sf"/>
</dbReference>
<dbReference type="RefSeq" id="WP_161090994.1">
    <property type="nucleotide sequence ID" value="NZ_WWCV01000030.1"/>
</dbReference>
<dbReference type="Gene3D" id="3.40.30.10">
    <property type="entry name" value="Glutaredoxin"/>
    <property type="match status" value="1"/>
</dbReference>
<sequence>MTITITAFERSPDGGMGLARDTRVRWALEEVGLPYEVRAVSFAAMKEPAHLALHPFGQIPTYEEGDLALFESGAIIFHIASHHASLLPDEANARARAVTWIFAALNTVEPPILELVTARILEGDKPWSKERMPLIVDRIRQRLDQLSARLADAEWLDGAFSAGDLTMVSVLLRLRPSGVLNGFPGLAAYVARGEARPAYQRAFAAQLAFNRGGSD</sequence>
<dbReference type="Gene3D" id="1.20.1050.10">
    <property type="match status" value="1"/>
</dbReference>
<dbReference type="AlphaFoldDB" id="A0A845HI74"/>
<dbReference type="FunFam" id="3.40.30.10:FF:000331">
    <property type="entry name" value="Glutathione S-transferase"/>
    <property type="match status" value="1"/>
</dbReference>
<accession>A0A845HI74</accession>
<proteinExistence type="predicted"/>
<gene>
    <name evidence="2" type="ORF">GTP81_16950</name>
</gene>
<dbReference type="InterPro" id="IPR036282">
    <property type="entry name" value="Glutathione-S-Trfase_C_sf"/>
</dbReference>
<evidence type="ECO:0000313" key="2">
    <source>
        <dbReference type="EMBL" id="MYN18441.1"/>
    </source>
</evidence>
<dbReference type="SUPFAM" id="SSF52833">
    <property type="entry name" value="Thioredoxin-like"/>
    <property type="match status" value="1"/>
</dbReference>
<evidence type="ECO:0000259" key="1">
    <source>
        <dbReference type="PROSITE" id="PS50404"/>
    </source>
</evidence>
<dbReference type="SFLD" id="SFLDG00358">
    <property type="entry name" value="Main_(cytGST)"/>
    <property type="match status" value="1"/>
</dbReference>
<protein>
    <submittedName>
        <fullName evidence="2">Glutathione S-transferase family protein</fullName>
    </submittedName>
</protein>
<keyword evidence="3" id="KW-1185">Reference proteome</keyword>
<keyword evidence="2" id="KW-0808">Transferase</keyword>
<dbReference type="PROSITE" id="PS50404">
    <property type="entry name" value="GST_NTER"/>
    <property type="match status" value="1"/>
</dbReference>
<dbReference type="Proteomes" id="UP000484875">
    <property type="component" value="Unassembled WGS sequence"/>
</dbReference>
<dbReference type="InterPro" id="IPR040079">
    <property type="entry name" value="Glutathione_S-Trfase"/>
</dbReference>
<comment type="caution">
    <text evidence="2">The sequence shown here is derived from an EMBL/GenBank/DDBJ whole genome shotgun (WGS) entry which is preliminary data.</text>
</comment>
<dbReference type="InterPro" id="IPR004045">
    <property type="entry name" value="Glutathione_S-Trfase_N"/>
</dbReference>
<dbReference type="SUPFAM" id="SSF47616">
    <property type="entry name" value="GST C-terminal domain-like"/>
    <property type="match status" value="1"/>
</dbReference>